<keyword evidence="1" id="KW-0677">Repeat</keyword>
<feature type="compositionally biased region" description="Polar residues" evidence="4">
    <location>
        <begin position="1218"/>
        <end position="1251"/>
    </location>
</feature>
<dbReference type="InterPro" id="IPR004087">
    <property type="entry name" value="KH_dom"/>
</dbReference>
<feature type="compositionally biased region" description="Polar residues" evidence="4">
    <location>
        <begin position="1141"/>
        <end position="1165"/>
    </location>
</feature>
<feature type="compositionally biased region" description="Polar residues" evidence="4">
    <location>
        <begin position="26"/>
        <end position="57"/>
    </location>
</feature>
<feature type="region of interest" description="Disordered" evidence="4">
    <location>
        <begin position="1136"/>
        <end position="1169"/>
    </location>
</feature>
<dbReference type="PROSITE" id="PS50084">
    <property type="entry name" value="KH_TYPE_1"/>
    <property type="match status" value="10"/>
</dbReference>
<feature type="domain" description="K Homology" evidence="5">
    <location>
        <begin position="1014"/>
        <end position="1097"/>
    </location>
</feature>
<name>A0A1R1Y3E2_9FUNG</name>
<dbReference type="InterPro" id="IPR057778">
    <property type="entry name" value="KH_Vigilin_N"/>
</dbReference>
<dbReference type="CDD" id="cd00105">
    <property type="entry name" value="KH-I"/>
    <property type="match status" value="3"/>
</dbReference>
<dbReference type="OrthoDB" id="10027144at2759"/>
<dbReference type="InterPro" id="IPR054548">
    <property type="entry name" value="SCP160-like_KH"/>
</dbReference>
<evidence type="ECO:0000256" key="2">
    <source>
        <dbReference type="ARBA" id="ARBA00022884"/>
    </source>
</evidence>
<feature type="domain" description="K Homology" evidence="5">
    <location>
        <begin position="660"/>
        <end position="758"/>
    </location>
</feature>
<dbReference type="SUPFAM" id="SSF54791">
    <property type="entry name" value="Eukaryotic type KH-domain (KH-domain type I)"/>
    <property type="match status" value="10"/>
</dbReference>
<dbReference type="InterPro" id="IPR036612">
    <property type="entry name" value="KH_dom_type_1_sf"/>
</dbReference>
<protein>
    <submittedName>
        <fullName evidence="6">Vigilin 1</fullName>
    </submittedName>
</protein>
<feature type="domain" description="K Homology" evidence="5">
    <location>
        <begin position="938"/>
        <end position="1010"/>
    </location>
</feature>
<feature type="domain" description="K Homology" evidence="5">
    <location>
        <begin position="401"/>
        <end position="469"/>
    </location>
</feature>
<feature type="domain" description="K Homology" evidence="5">
    <location>
        <begin position="561"/>
        <end position="648"/>
    </location>
</feature>
<dbReference type="Proteomes" id="UP000187429">
    <property type="component" value="Unassembled WGS sequence"/>
</dbReference>
<evidence type="ECO:0000256" key="1">
    <source>
        <dbReference type="ARBA" id="ARBA00022737"/>
    </source>
</evidence>
<feature type="region of interest" description="Disordered" evidence="4">
    <location>
        <begin position="1"/>
        <end position="58"/>
    </location>
</feature>
<gene>
    <name evidence="6" type="ORF">AYI69_g5898</name>
</gene>
<feature type="domain" description="K Homology" evidence="5">
    <location>
        <begin position="1304"/>
        <end position="1380"/>
    </location>
</feature>
<keyword evidence="7" id="KW-1185">Reference proteome</keyword>
<keyword evidence="2 3" id="KW-0694">RNA-binding</keyword>
<dbReference type="CDD" id="cd22408">
    <property type="entry name" value="KH-I_Vigilin_rpt4"/>
    <property type="match status" value="1"/>
</dbReference>
<feature type="compositionally biased region" description="Basic and acidic residues" evidence="4">
    <location>
        <begin position="708"/>
        <end position="725"/>
    </location>
</feature>
<feature type="region of interest" description="Disordered" evidence="4">
    <location>
        <begin position="877"/>
        <end position="914"/>
    </location>
</feature>
<accession>A0A1R1Y3E2</accession>
<feature type="domain" description="K Homology" evidence="5">
    <location>
        <begin position="314"/>
        <end position="396"/>
    </location>
</feature>
<feature type="region of interest" description="Disordered" evidence="4">
    <location>
        <begin position="704"/>
        <end position="736"/>
    </location>
</feature>
<proteinExistence type="predicted"/>
<reference evidence="7" key="1">
    <citation type="submission" date="2017-01" db="EMBL/GenBank/DDBJ databases">
        <authorList>
            <person name="Wang Y."/>
            <person name="White M."/>
            <person name="Kvist S."/>
            <person name="Moncalvo J.-M."/>
        </authorList>
    </citation>
    <scope>NUCLEOTIDE SEQUENCE [LARGE SCALE GENOMIC DNA]</scope>
    <source>
        <strain evidence="7">ID-206-W2</strain>
    </source>
</reference>
<feature type="domain" description="K Homology" evidence="5">
    <location>
        <begin position="841"/>
        <end position="933"/>
    </location>
</feature>
<dbReference type="EMBL" id="LSSM01002557">
    <property type="protein sequence ID" value="OMJ21256.1"/>
    <property type="molecule type" value="Genomic_DNA"/>
</dbReference>
<dbReference type="Pfam" id="PF24668">
    <property type="entry name" value="KH_Vigilin"/>
    <property type="match status" value="1"/>
</dbReference>
<dbReference type="PANTHER" id="PTHR10288">
    <property type="entry name" value="KH DOMAIN CONTAINING RNA BINDING PROTEIN"/>
    <property type="match status" value="1"/>
</dbReference>
<evidence type="ECO:0000313" key="6">
    <source>
        <dbReference type="EMBL" id="OMJ21256.1"/>
    </source>
</evidence>
<feature type="domain" description="K Homology" evidence="5">
    <location>
        <begin position="1101"/>
        <end position="1184"/>
    </location>
</feature>
<evidence type="ECO:0000313" key="7">
    <source>
        <dbReference type="Proteomes" id="UP000187429"/>
    </source>
</evidence>
<dbReference type="GO" id="GO:0003723">
    <property type="term" value="F:RNA binding"/>
    <property type="evidence" value="ECO:0007669"/>
    <property type="project" value="UniProtKB-UniRule"/>
</dbReference>
<evidence type="ECO:0000256" key="4">
    <source>
        <dbReference type="SAM" id="MobiDB-lite"/>
    </source>
</evidence>
<dbReference type="Pfam" id="PF00013">
    <property type="entry name" value="KH_1"/>
    <property type="match status" value="10"/>
</dbReference>
<dbReference type="SMART" id="SM00322">
    <property type="entry name" value="KH"/>
    <property type="match status" value="12"/>
</dbReference>
<organism evidence="6 7">
    <name type="scientific">Smittium culicis</name>
    <dbReference type="NCBI Taxonomy" id="133412"/>
    <lineage>
        <taxon>Eukaryota</taxon>
        <taxon>Fungi</taxon>
        <taxon>Fungi incertae sedis</taxon>
        <taxon>Zoopagomycota</taxon>
        <taxon>Kickxellomycotina</taxon>
        <taxon>Harpellomycetes</taxon>
        <taxon>Harpellales</taxon>
        <taxon>Legeriomycetaceae</taxon>
        <taxon>Smittium</taxon>
    </lineage>
</organism>
<sequence length="1384" mass="151872">MDSNTNAENTPQVQDLVDSLPESLDISKNSDSLETSVQSDSASRFTNSTKGSTQELSASEIFTKLATQKLAGSVIDSPAPVKKSAKKLDLSSKDAFPELGSSTAPKSTLASQWGKPSAAAGITKSSMLGPKAQSSKSTEVIDLPLGQIVPRGKNFKRDGGKDRAAPQNISVSEVVKQIMDETKTQIEVSRSTKLKTMTFIITGDAKDVAKAKREICSQLSPQINIVVQVPVVVRRFLIGAKGQTLASIQLQSGAHIALPPKSDTDSQQPESEKNTDGFEIDDLLEVFDVKISGDVQGVAIAKAAIEDIVSKRTSKRGARLSHIPNEFYPFIAGPSNKNINDWMKEFPGLRVRVPIIYSDFSTNYDSQSTPEPSQIAISGEREAVAQIITRIDELADDLRRNLRNIQISLPKRQHRFVIGPKGSNVSEILESTGCSVEVPSIADQSTNITIRGPQNSLMDAMTKVMEKANSVSIDTLDLSTVASSESNLTHGWRLFRYLQALRTIRTLEQAHPVNIYFPRSLNTYSKPLKRSDLDLEIVGKDDKSVKSARTELNALCKKLLPSFFQSMDIEPHLHGHIIGRNGSNASKIKSQHNIIILTPSEPENMGNLKPARSKEVVLVYTGENPTVQAITSPKNRDKAIAEIFEACKAEIKKSIEEASNFGSETIKVPNKFHRSLIGQGGSSLKEILSACGADDDENRIYVDFSSQGHDDKAEKSKKGESKDSKQNQSKNIPEDHISIKGDKKIVSLVVKAILQKVEEIKHHEVLYSFTQTCKVPTSFLSRVIGKGGAGINRISSVHDVKIDVADNDKSSDSTIINIKGTKAGSENAKKEIDTLIENLADQTSKIINIASDLHRSLIGTGGRFVRRLEERYGVSIRFPSNSESKPDSETPEPEAEDTDSKQRSNPLKPNEIMIRGGSKGVESAIQELMDLATYEKDNSYSETIKVPSKHLRYLVGRQGSRITEIRNESNTRIDIDRKDEENPSELVDIAITGTSKNVKSAVKTINDIISDLELIVEKSINVDQKHHRFLIGPGGSFYRQMIKDCGGDPELNNGPNSCRIFFPRAESSDNESSNIVRIVGDTKIVDKVIEKLTEIVADRENVITSEIEIPSNQHSFIIGRGGSKLRNLQDLHNVRIDFPDSPNQRNSRKNNSAQKSNSGPNTVTVSGKPEDVEAATKALLSMVLTELHMQVPTSLHKKLGGRDSQLWYEVSSKFGVNVDSSKTDQPSSNGVTSITSNPQTRNRIDQVSSNSPNKNIEDIVIDLSAELEDPNGPTTTWILKSSEQSKLEDAQKHILSRLEDEKKNNYLLMFYVDPSKYRFIIGRNGSVVQSIRADTGVQIEIPKPGSKSKSQSSASNNMISITGTKDSVLAARAKIDEILESQSN</sequence>
<feature type="region of interest" description="Disordered" evidence="4">
    <location>
        <begin position="1217"/>
        <end position="1251"/>
    </location>
</feature>
<dbReference type="Gene3D" id="3.30.1370.10">
    <property type="entry name" value="K Homology domain, type 1"/>
    <property type="match status" value="12"/>
</dbReference>
<dbReference type="InterPro" id="IPR004088">
    <property type="entry name" value="KH_dom_type_1"/>
</dbReference>
<feature type="compositionally biased region" description="Polar residues" evidence="4">
    <location>
        <begin position="1"/>
        <end position="13"/>
    </location>
</feature>
<feature type="domain" description="K Homology" evidence="5">
    <location>
        <begin position="163"/>
        <end position="220"/>
    </location>
</feature>
<dbReference type="Pfam" id="PF22952">
    <property type="entry name" value="KH_11"/>
    <property type="match status" value="1"/>
</dbReference>
<feature type="domain" description="K Homology" evidence="5">
    <location>
        <begin position="767"/>
        <end position="837"/>
    </location>
</feature>
<evidence type="ECO:0000259" key="5">
    <source>
        <dbReference type="SMART" id="SM00322"/>
    </source>
</evidence>
<evidence type="ECO:0000256" key="3">
    <source>
        <dbReference type="PROSITE-ProRule" id="PRU00117"/>
    </source>
</evidence>
<comment type="caution">
    <text evidence="6">The sequence shown here is derived from an EMBL/GenBank/DDBJ whole genome shotgun (WGS) entry which is preliminary data.</text>
</comment>
<feature type="domain" description="K Homology" evidence="5">
    <location>
        <begin position="221"/>
        <end position="310"/>
    </location>
</feature>